<name>A0ACC4E262_PURLI</name>
<organism evidence="1 2">
    <name type="scientific">Purpureocillium lilacinum</name>
    <name type="common">Paecilomyces lilacinus</name>
    <dbReference type="NCBI Taxonomy" id="33203"/>
    <lineage>
        <taxon>Eukaryota</taxon>
        <taxon>Fungi</taxon>
        <taxon>Dikarya</taxon>
        <taxon>Ascomycota</taxon>
        <taxon>Pezizomycotina</taxon>
        <taxon>Sordariomycetes</taxon>
        <taxon>Hypocreomycetidae</taxon>
        <taxon>Hypocreales</taxon>
        <taxon>Ophiocordycipitaceae</taxon>
        <taxon>Purpureocillium</taxon>
    </lineage>
</organism>
<protein>
    <submittedName>
        <fullName evidence="1">Uncharacterized protein</fullName>
    </submittedName>
</protein>
<dbReference type="Proteomes" id="UP001638806">
    <property type="component" value="Unassembled WGS sequence"/>
</dbReference>
<evidence type="ECO:0000313" key="2">
    <source>
        <dbReference type="Proteomes" id="UP001638806"/>
    </source>
</evidence>
<evidence type="ECO:0000313" key="1">
    <source>
        <dbReference type="EMBL" id="KAL3962382.1"/>
    </source>
</evidence>
<dbReference type="EMBL" id="JBGNUJ010000003">
    <property type="protein sequence ID" value="KAL3962382.1"/>
    <property type="molecule type" value="Genomic_DNA"/>
</dbReference>
<sequence length="214" mass="23801">MTMARSGVKTRMLILSDTHGLPLEDKLPKQPIDVAIHCGDLTEESKLDEFRVTLRNLQAIDAPLKLVIAGNHDFTLDTPVFRKILEEATPSIDEQLMRKEYGEYDEARGLFMEAQSQGIRFLDEGTHRFLLGNGGTLCVYASPCTPSLGESGFQYHPSQGHFYDIEEDTDSVITHGPPQGIMGQNTFTGKGWLFGSLRSRRPSTAKAPLLRSHP</sequence>
<keyword evidence="2" id="KW-1185">Reference proteome</keyword>
<accession>A0ACC4E262</accession>
<proteinExistence type="predicted"/>
<gene>
    <name evidence="1" type="ORF">ACCO45_003905</name>
</gene>
<reference evidence="1" key="1">
    <citation type="submission" date="2024-12" db="EMBL/GenBank/DDBJ databases">
        <title>Comparative genomics and development of molecular markers within Purpureocillium lilacinum and among Purpureocillium species.</title>
        <authorList>
            <person name="Yeh Z.-Y."/>
            <person name="Ni N.-T."/>
            <person name="Lo P.-H."/>
            <person name="Mushyakhwo K."/>
            <person name="Lin C.-F."/>
            <person name="Nai Y.-S."/>
        </authorList>
    </citation>
    <scope>NUCLEOTIDE SEQUENCE</scope>
    <source>
        <strain evidence="1">NCHU-NPUST-175</strain>
    </source>
</reference>
<comment type="caution">
    <text evidence="1">The sequence shown here is derived from an EMBL/GenBank/DDBJ whole genome shotgun (WGS) entry which is preliminary data.</text>
</comment>